<reference evidence="2 3" key="1">
    <citation type="submission" date="2022-04" db="EMBL/GenBank/DDBJ databases">
        <authorList>
            <person name="Ye Y.-Q."/>
            <person name="Du Z.-J."/>
        </authorList>
    </citation>
    <scope>NUCLEOTIDE SEQUENCE [LARGE SCALE GENOMIC DNA]</scope>
    <source>
        <strain evidence="2 3">A6E488</strain>
    </source>
</reference>
<keyword evidence="3" id="KW-1185">Reference proteome</keyword>
<dbReference type="Proteomes" id="UP001320898">
    <property type="component" value="Unassembled WGS sequence"/>
</dbReference>
<protein>
    <recommendedName>
        <fullName evidence="4">DUF3617 family protein</fullName>
    </recommendedName>
</protein>
<feature type="chain" id="PRO_5043801038" description="DUF3617 family protein" evidence="1">
    <location>
        <begin position="29"/>
        <end position="155"/>
    </location>
</feature>
<keyword evidence="1" id="KW-0732">Signal</keyword>
<evidence type="ECO:0000313" key="2">
    <source>
        <dbReference type="EMBL" id="MCT8974772.1"/>
    </source>
</evidence>
<evidence type="ECO:0008006" key="4">
    <source>
        <dbReference type="Google" id="ProtNLM"/>
    </source>
</evidence>
<name>A0AAW5R6Q1_9HYPH</name>
<feature type="signal peptide" evidence="1">
    <location>
        <begin position="1"/>
        <end position="28"/>
    </location>
</feature>
<gene>
    <name evidence="2" type="ORF">MUB46_23185</name>
</gene>
<dbReference type="RefSeq" id="WP_261618361.1">
    <property type="nucleotide sequence ID" value="NZ_JALIDZ010000015.1"/>
</dbReference>
<dbReference type="EMBL" id="JALIDZ010000015">
    <property type="protein sequence ID" value="MCT8974772.1"/>
    <property type="molecule type" value="Genomic_DNA"/>
</dbReference>
<dbReference type="AlphaFoldDB" id="A0AAW5R6Q1"/>
<evidence type="ECO:0000313" key="3">
    <source>
        <dbReference type="Proteomes" id="UP001320898"/>
    </source>
</evidence>
<accession>A0AAW5R6Q1</accession>
<sequence length="155" mass="16765">MTFSPRKSLSAAGAALALSLGWSAVAGAEPVVLTPCAGDELAGEWLVLYQLRQAEYCQLTLDDTGLITDATCYSRKGKPLRAEMSGKLLLEPSCAVVNDGDPIRLSKLKGKGKGKYGKFEVEAQLSEDRSTMVGLFRFRTHLSHMTAQRTDVPTE</sequence>
<proteinExistence type="predicted"/>
<comment type="caution">
    <text evidence="2">The sequence shown here is derived from an EMBL/GenBank/DDBJ whole genome shotgun (WGS) entry which is preliminary data.</text>
</comment>
<organism evidence="2 3">
    <name type="scientific">Microbaculum marinisediminis</name>
    <dbReference type="NCBI Taxonomy" id="2931392"/>
    <lineage>
        <taxon>Bacteria</taxon>
        <taxon>Pseudomonadati</taxon>
        <taxon>Pseudomonadota</taxon>
        <taxon>Alphaproteobacteria</taxon>
        <taxon>Hyphomicrobiales</taxon>
        <taxon>Tepidamorphaceae</taxon>
        <taxon>Microbaculum</taxon>
    </lineage>
</organism>
<evidence type="ECO:0000256" key="1">
    <source>
        <dbReference type="SAM" id="SignalP"/>
    </source>
</evidence>